<evidence type="ECO:0000313" key="3">
    <source>
        <dbReference type="Proteomes" id="UP000031512"/>
    </source>
</evidence>
<proteinExistence type="predicted"/>
<feature type="compositionally biased region" description="Polar residues" evidence="1">
    <location>
        <begin position="505"/>
        <end position="519"/>
    </location>
</feature>
<name>L1LBL9_THEEQ</name>
<feature type="compositionally biased region" description="Low complexity" evidence="1">
    <location>
        <begin position="539"/>
        <end position="564"/>
    </location>
</feature>
<keyword evidence="3" id="KW-1185">Reference proteome</keyword>
<feature type="compositionally biased region" description="Low complexity" evidence="1">
    <location>
        <begin position="482"/>
        <end position="493"/>
    </location>
</feature>
<dbReference type="EMBL" id="ACOU01000004">
    <property type="protein sequence ID" value="EKX72812.1"/>
    <property type="molecule type" value="Genomic_DNA"/>
</dbReference>
<reference evidence="2 3" key="1">
    <citation type="journal article" date="2012" name="BMC Genomics">
        <title>Comparative genomic analysis and phylogenetic position of Theileria equi.</title>
        <authorList>
            <person name="Kappmeyer L.S."/>
            <person name="Thiagarajan M."/>
            <person name="Herndon D.R."/>
            <person name="Ramsay J.D."/>
            <person name="Caler E."/>
            <person name="Djikeng A."/>
            <person name="Gillespie J.J."/>
            <person name="Lau A.O."/>
            <person name="Roalson E.H."/>
            <person name="Silva J.C."/>
            <person name="Silva M.G."/>
            <person name="Suarez C.E."/>
            <person name="Ueti M.W."/>
            <person name="Nene V.M."/>
            <person name="Mealey R.H."/>
            <person name="Knowles D.P."/>
            <person name="Brayton K.A."/>
        </authorList>
    </citation>
    <scope>NUCLEOTIDE SEQUENCE [LARGE SCALE GENOMIC DNA]</scope>
    <source>
        <strain evidence="2 3">WA</strain>
    </source>
</reference>
<evidence type="ECO:0000256" key="1">
    <source>
        <dbReference type="SAM" id="MobiDB-lite"/>
    </source>
</evidence>
<organism evidence="2 3">
    <name type="scientific">Theileria equi strain WA</name>
    <dbReference type="NCBI Taxonomy" id="1537102"/>
    <lineage>
        <taxon>Eukaryota</taxon>
        <taxon>Sar</taxon>
        <taxon>Alveolata</taxon>
        <taxon>Apicomplexa</taxon>
        <taxon>Aconoidasida</taxon>
        <taxon>Piroplasmida</taxon>
        <taxon>Theileriidae</taxon>
        <taxon>Theileria</taxon>
    </lineage>
</organism>
<dbReference type="AlphaFoldDB" id="L1LBL9"/>
<dbReference type="KEGG" id="beq:BEWA_013710"/>
<dbReference type="Proteomes" id="UP000031512">
    <property type="component" value="Unassembled WGS sequence"/>
</dbReference>
<feature type="region of interest" description="Disordered" evidence="1">
    <location>
        <begin position="470"/>
        <end position="578"/>
    </location>
</feature>
<dbReference type="RefSeq" id="XP_004832264.1">
    <property type="nucleotide sequence ID" value="XM_004832207.1"/>
</dbReference>
<protein>
    <submittedName>
        <fullName evidence="2">Uncharacterized protein</fullName>
    </submittedName>
</protein>
<sequence>MGGTYSVVADISRNVSNGVKTSYRGKNGNSIGLTRIDEPEIRKSDEGGEDKDKLRNYKFYYHAIPEDNAWWSVYYQLQRVEHNGIEQTGLDGKGYLSTYREVRIIYWLSDEHNSFPLIIGLGTPNVTYYKRLVNVIGNGWESAGITHPADLSDYNKVLCELNNGLKSIVIVNLNAKNGQNYCGHPSVKQGESPPESCKEESKFLTVSVECDSQLHKGFNKYTHKFNDNAPMKILSALHSGNIVSFGKRDISKQYKEVNVYYSSTDSGRNKPLIIGLAHFSGGQSEYYTFDGKLARNHSIKEPKLLDHLDEQNCMRNNIIVADLSKKGRYCCGMSKHRKIQVHQIIRNNVPAGYTSYLHLPTDSAIFSIHRFKSVDHIHTFSNLSGWITGIYAYFCNNDLNKPLLLYVNQGSGYGKWFKRTSVESNNWTEDDLSSLKIHTPTFHSIKQPIKDILHNICKEVGIVGCKHAPEVSTESTTASPVGSVSNSSDSGSGSSHGGGGGSASITPNSSSVQQNTDTGQYGDAREQGSAVGHTPPGKSGPTGPAGEEGSSSSSGSGTSGSDRGAGVGSERTSATGQGKDKTFLQKALAFFQTTPGIITVSVTPSIGGLIGVTIWKGPALLARLITRL</sequence>
<dbReference type="VEuPathDB" id="PiroplasmaDB:BEWA_013710"/>
<comment type="caution">
    <text evidence="2">The sequence shown here is derived from an EMBL/GenBank/DDBJ whole genome shotgun (WGS) entry which is preliminary data.</text>
</comment>
<dbReference type="GeneID" id="15804447"/>
<evidence type="ECO:0000313" key="2">
    <source>
        <dbReference type="EMBL" id="EKX72812.1"/>
    </source>
</evidence>
<accession>L1LBL9</accession>
<gene>
    <name evidence="2" type="ORF">BEWA_013710</name>
</gene>